<name>A0A2R6BB57_9ARCH</name>
<protein>
    <submittedName>
        <fullName evidence="1">Uncharacterized protein</fullName>
    </submittedName>
</protein>
<sequence length="105" mass="11797">KAKLEFELSDVVDIANAPKERKEELVHKLLQADYIIVGDKAVSKTLFENIKQALQKEQTLTLHKAQRICDEWGISAAEFLKAAGYTLKWKGLDESSIIVEAPKNS</sequence>
<accession>A0A2R6BB57</accession>
<dbReference type="AlphaFoldDB" id="A0A2R6BB57"/>
<reference evidence="1 2" key="1">
    <citation type="submission" date="2017-04" db="EMBL/GenBank/DDBJ databases">
        <title>Novel microbial lineages endemic to geothermal iron-oxide mats fill important gaps in the evolutionary history of Archaea.</title>
        <authorList>
            <person name="Jay Z.J."/>
            <person name="Beam J.P."/>
            <person name="Dlakic M."/>
            <person name="Rusch D.B."/>
            <person name="Kozubal M.A."/>
            <person name="Inskeep W.P."/>
        </authorList>
    </citation>
    <scope>NUCLEOTIDE SEQUENCE [LARGE SCALE GENOMIC DNA]</scope>
    <source>
        <strain evidence="1">OSP_B</strain>
    </source>
</reference>
<dbReference type="EMBL" id="NEXA01000015">
    <property type="protein sequence ID" value="PSN95890.1"/>
    <property type="molecule type" value="Genomic_DNA"/>
</dbReference>
<dbReference type="Proteomes" id="UP000240838">
    <property type="component" value="Unassembled WGS sequence"/>
</dbReference>
<feature type="non-terminal residue" evidence="1">
    <location>
        <position position="1"/>
    </location>
</feature>
<organism evidence="1 2">
    <name type="scientific">Candidatus Marsarchaeota G1 archaeon OSP_B</name>
    <dbReference type="NCBI Taxonomy" id="1978153"/>
    <lineage>
        <taxon>Archaea</taxon>
        <taxon>Candidatus Marsarchaeota</taxon>
        <taxon>Candidatus Marsarchaeota group 1</taxon>
    </lineage>
</organism>
<gene>
    <name evidence="1" type="ORF">B9P99_00710</name>
</gene>
<proteinExistence type="predicted"/>
<evidence type="ECO:0000313" key="2">
    <source>
        <dbReference type="Proteomes" id="UP000240838"/>
    </source>
</evidence>
<evidence type="ECO:0000313" key="1">
    <source>
        <dbReference type="EMBL" id="PSN95890.1"/>
    </source>
</evidence>
<comment type="caution">
    <text evidence="1">The sequence shown here is derived from an EMBL/GenBank/DDBJ whole genome shotgun (WGS) entry which is preliminary data.</text>
</comment>